<dbReference type="Pfam" id="PF00145">
    <property type="entry name" value="DNA_methylase"/>
    <property type="match status" value="1"/>
</dbReference>
<dbReference type="Proteomes" id="UP000753256">
    <property type="component" value="Unassembled WGS sequence"/>
</dbReference>
<dbReference type="InterPro" id="IPR001525">
    <property type="entry name" value="C5_MeTfrase"/>
</dbReference>
<protein>
    <recommendedName>
        <fullName evidence="1">DNA (cytosine-5-)-methyltransferase</fullName>
        <ecNumber evidence="1">2.1.1.37</ecNumber>
    </recommendedName>
</protein>
<dbReference type="InterPro" id="IPR029063">
    <property type="entry name" value="SAM-dependent_MTases_sf"/>
</dbReference>
<dbReference type="PRINTS" id="PR00105">
    <property type="entry name" value="C5METTRFRASE"/>
</dbReference>
<gene>
    <name evidence="8" type="ORF">K8V70_01845</name>
</gene>
<dbReference type="GO" id="GO:0003886">
    <property type="term" value="F:DNA (cytosine-5-)-methyltransferase activity"/>
    <property type="evidence" value="ECO:0007669"/>
    <property type="project" value="UniProtKB-EC"/>
</dbReference>
<keyword evidence="5" id="KW-0680">Restriction system</keyword>
<evidence type="ECO:0000313" key="8">
    <source>
        <dbReference type="EMBL" id="HJG36596.1"/>
    </source>
</evidence>
<dbReference type="GO" id="GO:0009307">
    <property type="term" value="P:DNA restriction-modification system"/>
    <property type="evidence" value="ECO:0007669"/>
    <property type="project" value="UniProtKB-KW"/>
</dbReference>
<evidence type="ECO:0000256" key="6">
    <source>
        <dbReference type="PROSITE-ProRule" id="PRU01016"/>
    </source>
</evidence>
<sequence length="354" mass="39032">MESGTKHRFHEFFAGSGLVSCGLSDSFRSVWANDVNERKARVYRANFDPQVLHVGDIADVKGSKLPAASLSWASFPCQDLSLAGNIEGIYSERSGLVWQWLRVLDEQGDAAPRVICLENVSGLVSAHNGEDYRHLHQALVNRGYAVGAVLINASHFVPQSRPRVFVIGTKGPIPSCLSADGPIWAHTTTLQRVASTIDGFVWWNLPKPERRTQNIDDVVERQVPFDKDEVAALIPANHLRKLETSGREYATGYRRTRHGKQVLEIRCDGVAGCLRTPAGGSSRQYLVHQDERGVHARLLTTREVARLMGAPDNFELPGTYNDGYFAMGDAVAVPVAKFLSDRLLTQLVEAAYAV</sequence>
<dbReference type="EC" id="2.1.1.37" evidence="1"/>
<evidence type="ECO:0000256" key="5">
    <source>
        <dbReference type="ARBA" id="ARBA00022747"/>
    </source>
</evidence>
<evidence type="ECO:0000256" key="2">
    <source>
        <dbReference type="ARBA" id="ARBA00022603"/>
    </source>
</evidence>
<reference evidence="8" key="1">
    <citation type="journal article" date="2021" name="PeerJ">
        <title>Extensive microbial diversity within the chicken gut microbiome revealed by metagenomics and culture.</title>
        <authorList>
            <person name="Gilroy R."/>
            <person name="Ravi A."/>
            <person name="Getino M."/>
            <person name="Pursley I."/>
            <person name="Horton D.L."/>
            <person name="Alikhan N.F."/>
            <person name="Baker D."/>
            <person name="Gharbi K."/>
            <person name="Hall N."/>
            <person name="Watson M."/>
            <person name="Adriaenssens E.M."/>
            <person name="Foster-Nyarko E."/>
            <person name="Jarju S."/>
            <person name="Secka A."/>
            <person name="Antonio M."/>
            <person name="Oren A."/>
            <person name="Chaudhuri R.R."/>
            <person name="La Ragione R."/>
            <person name="Hildebrand F."/>
            <person name="Pallen M.J."/>
        </authorList>
    </citation>
    <scope>NUCLEOTIDE SEQUENCE</scope>
    <source>
        <strain evidence="8">ChiHjej13B12-9602</strain>
    </source>
</reference>
<dbReference type="Gene3D" id="3.90.120.10">
    <property type="entry name" value="DNA Methylase, subunit A, domain 2"/>
    <property type="match status" value="1"/>
</dbReference>
<reference evidence="8" key="2">
    <citation type="submission" date="2021-09" db="EMBL/GenBank/DDBJ databases">
        <authorList>
            <person name="Gilroy R."/>
        </authorList>
    </citation>
    <scope>NUCLEOTIDE SEQUENCE</scope>
    <source>
        <strain evidence="8">ChiHjej13B12-9602</strain>
    </source>
</reference>
<dbReference type="NCBIfam" id="TIGR00675">
    <property type="entry name" value="dcm"/>
    <property type="match status" value="1"/>
</dbReference>
<dbReference type="GO" id="GO:0032259">
    <property type="term" value="P:methylation"/>
    <property type="evidence" value="ECO:0007669"/>
    <property type="project" value="UniProtKB-KW"/>
</dbReference>
<dbReference type="Gene3D" id="3.40.50.150">
    <property type="entry name" value="Vaccinia Virus protein VP39"/>
    <property type="match status" value="1"/>
</dbReference>
<accession>A0A921ITW8</accession>
<comment type="caution">
    <text evidence="8">The sequence shown here is derived from an EMBL/GenBank/DDBJ whole genome shotgun (WGS) entry which is preliminary data.</text>
</comment>
<dbReference type="RefSeq" id="WP_273188849.1">
    <property type="nucleotide sequence ID" value="NZ_DYUZ01000008.1"/>
</dbReference>
<evidence type="ECO:0000256" key="1">
    <source>
        <dbReference type="ARBA" id="ARBA00011975"/>
    </source>
</evidence>
<keyword evidence="3 6" id="KW-0808">Transferase</keyword>
<dbReference type="PANTHER" id="PTHR46098">
    <property type="entry name" value="TRNA (CYTOSINE(38)-C(5))-METHYLTRANSFERASE"/>
    <property type="match status" value="1"/>
</dbReference>
<dbReference type="SUPFAM" id="SSF53335">
    <property type="entry name" value="S-adenosyl-L-methionine-dependent methyltransferases"/>
    <property type="match status" value="1"/>
</dbReference>
<dbReference type="AlphaFoldDB" id="A0A921ITW8"/>
<evidence type="ECO:0000256" key="3">
    <source>
        <dbReference type="ARBA" id="ARBA00022679"/>
    </source>
</evidence>
<dbReference type="InterPro" id="IPR050750">
    <property type="entry name" value="C5-MTase"/>
</dbReference>
<organism evidence="8 9">
    <name type="scientific">Enorma phocaeensis</name>
    <dbReference type="NCBI Taxonomy" id="1871019"/>
    <lineage>
        <taxon>Bacteria</taxon>
        <taxon>Bacillati</taxon>
        <taxon>Actinomycetota</taxon>
        <taxon>Coriobacteriia</taxon>
        <taxon>Coriobacteriales</taxon>
        <taxon>Coriobacteriaceae</taxon>
        <taxon>Enorma</taxon>
    </lineage>
</organism>
<comment type="similarity">
    <text evidence="6 7">Belongs to the class I-like SAM-binding methyltransferase superfamily. C5-methyltransferase family.</text>
</comment>
<proteinExistence type="inferred from homology"/>
<keyword evidence="4 6" id="KW-0949">S-adenosyl-L-methionine</keyword>
<evidence type="ECO:0000313" key="9">
    <source>
        <dbReference type="Proteomes" id="UP000753256"/>
    </source>
</evidence>
<evidence type="ECO:0000256" key="7">
    <source>
        <dbReference type="RuleBase" id="RU000416"/>
    </source>
</evidence>
<dbReference type="PANTHER" id="PTHR46098:SF1">
    <property type="entry name" value="TRNA (CYTOSINE(38)-C(5))-METHYLTRANSFERASE"/>
    <property type="match status" value="1"/>
</dbReference>
<dbReference type="EMBL" id="DYUZ01000008">
    <property type="protein sequence ID" value="HJG36596.1"/>
    <property type="molecule type" value="Genomic_DNA"/>
</dbReference>
<name>A0A921ITW8_9ACTN</name>
<evidence type="ECO:0000256" key="4">
    <source>
        <dbReference type="ARBA" id="ARBA00022691"/>
    </source>
</evidence>
<dbReference type="PROSITE" id="PS51679">
    <property type="entry name" value="SAM_MT_C5"/>
    <property type="match status" value="1"/>
</dbReference>
<feature type="active site" evidence="6">
    <location>
        <position position="77"/>
    </location>
</feature>
<keyword evidence="2 6" id="KW-0489">Methyltransferase</keyword>